<sequence>MSPLRKPEDNAFRFASDAERKVITLNHQDLHVEPKIRTLGPQSTIL</sequence>
<reference evidence="1 2" key="1">
    <citation type="journal article" date="2011" name="Biochem. Biophys. Res. Commun.">
        <title>Increased number of Arginine-based salt bridges contributes to the thermotolerance of thermotolerant acetic acid bacteria, Acetobacter tropicalis SKU1100.</title>
        <authorList>
            <person name="Matsutani M."/>
            <person name="Hirakawa H."/>
            <person name="Nishikura M."/>
            <person name="Soemphol W."/>
            <person name="Ali I.A.I."/>
            <person name="Yakushi T."/>
            <person name="Matsushita K."/>
        </authorList>
    </citation>
    <scope>NUCLEOTIDE SEQUENCE [LARGE SCALE GENOMIC DNA]</scope>
    <source>
        <strain evidence="1 2">NBRC 101654</strain>
    </source>
</reference>
<comment type="caution">
    <text evidence="1">The sequence shown here is derived from an EMBL/GenBank/DDBJ whole genome shotgun (WGS) entry which is preliminary data.</text>
</comment>
<dbReference type="Proteomes" id="UP000004319">
    <property type="component" value="Unassembled WGS sequence"/>
</dbReference>
<dbReference type="EMBL" id="BABS01000020">
    <property type="protein sequence ID" value="GAA07990.1"/>
    <property type="molecule type" value="Genomic_DNA"/>
</dbReference>
<evidence type="ECO:0000313" key="1">
    <source>
        <dbReference type="EMBL" id="GAA07990.1"/>
    </source>
</evidence>
<protein>
    <submittedName>
        <fullName evidence="1">Uncharacterized protein</fullName>
    </submittedName>
</protein>
<proteinExistence type="predicted"/>
<organism evidence="1 2">
    <name type="scientific">Acetobacter tropicalis NBRC 101654</name>
    <dbReference type="NCBI Taxonomy" id="749388"/>
    <lineage>
        <taxon>Bacteria</taxon>
        <taxon>Pseudomonadati</taxon>
        <taxon>Pseudomonadota</taxon>
        <taxon>Alphaproteobacteria</taxon>
        <taxon>Acetobacterales</taxon>
        <taxon>Acetobacteraceae</taxon>
        <taxon>Acetobacter</taxon>
    </lineage>
</organism>
<evidence type="ECO:0000313" key="2">
    <source>
        <dbReference type="Proteomes" id="UP000004319"/>
    </source>
</evidence>
<accession>F7VC95</accession>
<name>F7VC95_9PROT</name>
<dbReference type="AlphaFoldDB" id="F7VC95"/>
<gene>
    <name evidence="1" type="ORF">ATPR_0994</name>
</gene>